<dbReference type="PROSITE" id="PS50404">
    <property type="entry name" value="GST_NTER"/>
    <property type="match status" value="1"/>
</dbReference>
<dbReference type="KEGG" id="zju:107423451"/>
<protein>
    <recommendedName>
        <fullName evidence="3">Glutathione S-transferase</fullName>
        <ecNumber evidence="3">2.5.1.18</ecNumber>
    </recommendedName>
</protein>
<organism evidence="6 7">
    <name type="scientific">Ziziphus jujuba</name>
    <name type="common">Chinese jujube</name>
    <name type="synonym">Ziziphus sativa</name>
    <dbReference type="NCBI Taxonomy" id="326968"/>
    <lineage>
        <taxon>Eukaryota</taxon>
        <taxon>Viridiplantae</taxon>
        <taxon>Streptophyta</taxon>
        <taxon>Embryophyta</taxon>
        <taxon>Tracheophyta</taxon>
        <taxon>Spermatophyta</taxon>
        <taxon>Magnoliopsida</taxon>
        <taxon>eudicotyledons</taxon>
        <taxon>Gunneridae</taxon>
        <taxon>Pentapetalae</taxon>
        <taxon>rosids</taxon>
        <taxon>fabids</taxon>
        <taxon>Rosales</taxon>
        <taxon>Rhamnaceae</taxon>
        <taxon>Paliureae</taxon>
        <taxon>Ziziphus</taxon>
    </lineage>
</organism>
<dbReference type="GO" id="GO:0006749">
    <property type="term" value="P:glutathione metabolic process"/>
    <property type="evidence" value="ECO:0007669"/>
    <property type="project" value="InterPro"/>
</dbReference>
<dbReference type="GO" id="GO:0004364">
    <property type="term" value="F:glutathione transferase activity"/>
    <property type="evidence" value="ECO:0007669"/>
    <property type="project" value="UniProtKB-UniRule"/>
</dbReference>
<dbReference type="Pfam" id="PF02798">
    <property type="entry name" value="GST_N"/>
    <property type="match status" value="1"/>
</dbReference>
<dbReference type="PANTHER" id="PTHR11260:SF773">
    <property type="entry name" value="GLUTATHIONE S-TRANSFERASE U26"/>
    <property type="match status" value="1"/>
</dbReference>
<dbReference type="FunFam" id="1.20.1050.10:FF:000018">
    <property type="entry name" value="Glutathione S-transferase U20"/>
    <property type="match status" value="1"/>
</dbReference>
<sequence length="225" mass="26090">MAEFKDQEEVVLLDFWPSMYGMRVRIALAEKGIKYVYKEQDLINKGSELLEMNPVHKKVPVLIHCGKPICESLIILEYIEEVWKGNGAPLLPSDPYQRAHARFWANFIDQKLYGVGKNLWSRKGDEKEAAKKVFIETLKVLEGELGEKAYFGGDTFGFIDISFITFYSWFHAYETFGEFSLEAECPKIIIWVKRCLHRESVSKTLPDHNKILGFVVEIRKKYGLE</sequence>
<evidence type="ECO:0000256" key="3">
    <source>
        <dbReference type="RuleBase" id="RU369102"/>
    </source>
</evidence>
<keyword evidence="3" id="KW-0963">Cytoplasm</keyword>
<reference evidence="7" key="1">
    <citation type="submission" date="2025-08" db="UniProtKB">
        <authorList>
            <consortium name="RefSeq"/>
        </authorList>
    </citation>
    <scope>IDENTIFICATION</scope>
    <source>
        <tissue evidence="7">Seedling</tissue>
    </source>
</reference>
<dbReference type="Gene3D" id="3.40.30.10">
    <property type="entry name" value="Glutaredoxin"/>
    <property type="match status" value="1"/>
</dbReference>
<feature type="domain" description="GST N-terminal" evidence="4">
    <location>
        <begin position="8"/>
        <end position="87"/>
    </location>
</feature>
<feature type="domain" description="GST C-terminal" evidence="5">
    <location>
        <begin position="94"/>
        <end position="222"/>
    </location>
</feature>
<dbReference type="EC" id="2.5.1.18" evidence="3"/>
<evidence type="ECO:0000259" key="4">
    <source>
        <dbReference type="PROSITE" id="PS50404"/>
    </source>
</evidence>
<evidence type="ECO:0000256" key="1">
    <source>
        <dbReference type="ARBA" id="ARBA00022679"/>
    </source>
</evidence>
<dbReference type="Gene3D" id="1.20.1050.10">
    <property type="match status" value="1"/>
</dbReference>
<dbReference type="InterPro" id="IPR045073">
    <property type="entry name" value="Omega/Tau-like"/>
</dbReference>
<dbReference type="AlphaFoldDB" id="A0A6P6GCF9"/>
<dbReference type="PANTHER" id="PTHR11260">
    <property type="entry name" value="GLUTATHIONE S-TRANSFERASE, GST, SUPERFAMILY, GST DOMAIN CONTAINING"/>
    <property type="match status" value="1"/>
</dbReference>
<comment type="catalytic activity">
    <reaction evidence="2 3">
        <text>RX + glutathione = an S-substituted glutathione + a halide anion + H(+)</text>
        <dbReference type="Rhea" id="RHEA:16437"/>
        <dbReference type="ChEBI" id="CHEBI:15378"/>
        <dbReference type="ChEBI" id="CHEBI:16042"/>
        <dbReference type="ChEBI" id="CHEBI:17792"/>
        <dbReference type="ChEBI" id="CHEBI:57925"/>
        <dbReference type="ChEBI" id="CHEBI:90779"/>
        <dbReference type="EC" id="2.5.1.18"/>
    </reaction>
</comment>
<comment type="subcellular location">
    <subcellularLocation>
        <location evidence="3">Cytoplasm</location>
        <location evidence="3">Cytosol</location>
    </subcellularLocation>
</comment>
<dbReference type="InterPro" id="IPR036282">
    <property type="entry name" value="Glutathione-S-Trfase_C_sf"/>
</dbReference>
<dbReference type="InterPro" id="IPR040079">
    <property type="entry name" value="Glutathione_S-Trfase"/>
</dbReference>
<name>A0A6P6GCF9_ZIZJJ</name>
<dbReference type="Pfam" id="PF13410">
    <property type="entry name" value="GST_C_2"/>
    <property type="match status" value="1"/>
</dbReference>
<dbReference type="SFLD" id="SFLDG01152">
    <property type="entry name" value="Main.3:_Omega-_and_Tau-like"/>
    <property type="match status" value="1"/>
</dbReference>
<dbReference type="CDD" id="cd03058">
    <property type="entry name" value="GST_N_Tau"/>
    <property type="match status" value="1"/>
</dbReference>
<dbReference type="GeneID" id="107423451"/>
<evidence type="ECO:0000256" key="2">
    <source>
        <dbReference type="ARBA" id="ARBA00047960"/>
    </source>
</evidence>
<comment type="function">
    <text evidence="3">Is involved in the conjugation of reduced glutathione to a wide number of exogenous and endogenous hydrophobic electrophiles.</text>
</comment>
<keyword evidence="6" id="KW-1185">Reference proteome</keyword>
<dbReference type="SFLD" id="SFLDG00358">
    <property type="entry name" value="Main_(cytGST)"/>
    <property type="match status" value="1"/>
</dbReference>
<evidence type="ECO:0000313" key="7">
    <source>
        <dbReference type="RefSeq" id="XP_024931776.1"/>
    </source>
</evidence>
<dbReference type="InParanoid" id="A0A6P6GCF9"/>
<dbReference type="GO" id="GO:0005829">
    <property type="term" value="C:cytosol"/>
    <property type="evidence" value="ECO:0007669"/>
    <property type="project" value="UniProtKB-SubCell"/>
</dbReference>
<evidence type="ECO:0000259" key="5">
    <source>
        <dbReference type="PROSITE" id="PS50405"/>
    </source>
</evidence>
<dbReference type="InterPro" id="IPR004045">
    <property type="entry name" value="Glutathione_S-Trfase_N"/>
</dbReference>
<accession>A0A6P6GCF9</accession>
<gene>
    <name evidence="7" type="primary">LOC107423451</name>
</gene>
<dbReference type="InterPro" id="IPR036249">
    <property type="entry name" value="Thioredoxin-like_sf"/>
</dbReference>
<dbReference type="FunFam" id="3.40.30.10:FF:000014">
    <property type="entry name" value="Tau class glutathione S-transferase"/>
    <property type="match status" value="1"/>
</dbReference>
<dbReference type="InterPro" id="IPR045074">
    <property type="entry name" value="GST_C_Tau"/>
</dbReference>
<dbReference type="SFLD" id="SFLDS00019">
    <property type="entry name" value="Glutathione_Transferase_(cytos"/>
    <property type="match status" value="1"/>
</dbReference>
<dbReference type="CDD" id="cd03185">
    <property type="entry name" value="GST_C_Tau"/>
    <property type="match status" value="1"/>
</dbReference>
<comment type="similarity">
    <text evidence="3">Belongs to the GST superfamily.</text>
</comment>
<proteinExistence type="inferred from homology"/>
<dbReference type="Proteomes" id="UP001652623">
    <property type="component" value="Chromosome 3"/>
</dbReference>
<dbReference type="InterPro" id="IPR010987">
    <property type="entry name" value="Glutathione-S-Trfase_C-like"/>
</dbReference>
<evidence type="ECO:0000313" key="6">
    <source>
        <dbReference type="Proteomes" id="UP001652623"/>
    </source>
</evidence>
<keyword evidence="1 3" id="KW-0808">Transferase</keyword>
<dbReference type="PROSITE" id="PS50405">
    <property type="entry name" value="GST_CTER"/>
    <property type="match status" value="1"/>
</dbReference>
<dbReference type="SUPFAM" id="SSF47616">
    <property type="entry name" value="GST C-terminal domain-like"/>
    <property type="match status" value="1"/>
</dbReference>
<dbReference type="SUPFAM" id="SSF52833">
    <property type="entry name" value="Thioredoxin-like"/>
    <property type="match status" value="1"/>
</dbReference>
<dbReference type="RefSeq" id="XP_024931776.1">
    <property type="nucleotide sequence ID" value="XM_025076008.3"/>
</dbReference>